<dbReference type="AlphaFoldDB" id="A0A0B0MUV6"/>
<proteinExistence type="predicted"/>
<name>A0A0B0MUV6_GOSAR</name>
<keyword evidence="2" id="KW-1185">Reference proteome</keyword>
<evidence type="ECO:0000313" key="2">
    <source>
        <dbReference type="Proteomes" id="UP000032142"/>
    </source>
</evidence>
<protein>
    <submittedName>
        <fullName evidence="1">Uncharacterized protein</fullName>
    </submittedName>
</protein>
<reference evidence="2" key="1">
    <citation type="submission" date="2014-09" db="EMBL/GenBank/DDBJ databases">
        <authorList>
            <person name="Mudge J."/>
            <person name="Ramaraj T."/>
            <person name="Lindquist I.E."/>
            <person name="Bharti A.K."/>
            <person name="Sundararajan A."/>
            <person name="Cameron C.T."/>
            <person name="Woodward J.E."/>
            <person name="May G.D."/>
            <person name="Brubaker C."/>
            <person name="Broadhvest J."/>
            <person name="Wilkins T.A."/>
        </authorList>
    </citation>
    <scope>NUCLEOTIDE SEQUENCE</scope>
    <source>
        <strain evidence="2">cv. AKA8401</strain>
    </source>
</reference>
<gene>
    <name evidence="1" type="ORF">F383_32364</name>
</gene>
<organism evidence="1 2">
    <name type="scientific">Gossypium arboreum</name>
    <name type="common">Tree cotton</name>
    <name type="synonym">Gossypium nanking</name>
    <dbReference type="NCBI Taxonomy" id="29729"/>
    <lineage>
        <taxon>Eukaryota</taxon>
        <taxon>Viridiplantae</taxon>
        <taxon>Streptophyta</taxon>
        <taxon>Embryophyta</taxon>
        <taxon>Tracheophyta</taxon>
        <taxon>Spermatophyta</taxon>
        <taxon>Magnoliopsida</taxon>
        <taxon>eudicotyledons</taxon>
        <taxon>Gunneridae</taxon>
        <taxon>Pentapetalae</taxon>
        <taxon>rosids</taxon>
        <taxon>malvids</taxon>
        <taxon>Malvales</taxon>
        <taxon>Malvaceae</taxon>
        <taxon>Malvoideae</taxon>
        <taxon>Gossypium</taxon>
    </lineage>
</organism>
<sequence length="47" mass="5773">MDEVMFIQMSYSFQMIGNEMLPMLYMIYEFGMMQCIEIMEDFMYSND</sequence>
<dbReference type="EMBL" id="JRRC01439184">
    <property type="protein sequence ID" value="KHG05873.1"/>
    <property type="molecule type" value="Genomic_DNA"/>
</dbReference>
<accession>A0A0B0MUV6</accession>
<evidence type="ECO:0000313" key="1">
    <source>
        <dbReference type="EMBL" id="KHG05873.1"/>
    </source>
</evidence>
<dbReference type="Proteomes" id="UP000032142">
    <property type="component" value="Unassembled WGS sequence"/>
</dbReference>
<comment type="caution">
    <text evidence="1">The sequence shown here is derived from an EMBL/GenBank/DDBJ whole genome shotgun (WGS) entry which is preliminary data.</text>
</comment>